<name>A0A2K1Q136_9GAMM</name>
<evidence type="ECO:0000256" key="8">
    <source>
        <dbReference type="SAM" id="MobiDB-lite"/>
    </source>
</evidence>
<gene>
    <name evidence="6" type="primary">rnpA</name>
    <name evidence="9" type="ORF">Lysil_0385</name>
</gene>
<dbReference type="GO" id="GO:0004526">
    <property type="term" value="F:ribonuclease P activity"/>
    <property type="evidence" value="ECO:0007669"/>
    <property type="project" value="UniProtKB-UniRule"/>
</dbReference>
<evidence type="ECO:0000313" key="9">
    <source>
        <dbReference type="EMBL" id="PNS08756.1"/>
    </source>
</evidence>
<comment type="caution">
    <text evidence="9">The sequence shown here is derived from an EMBL/GenBank/DDBJ whole genome shotgun (WGS) entry which is preliminary data.</text>
</comment>
<keyword evidence="10" id="KW-1185">Reference proteome</keyword>
<dbReference type="Proteomes" id="UP000236220">
    <property type="component" value="Unassembled WGS sequence"/>
</dbReference>
<evidence type="ECO:0000256" key="3">
    <source>
        <dbReference type="ARBA" id="ARBA00022759"/>
    </source>
</evidence>
<dbReference type="NCBIfam" id="TIGR00188">
    <property type="entry name" value="rnpA"/>
    <property type="match status" value="1"/>
</dbReference>
<dbReference type="GO" id="GO:0042781">
    <property type="term" value="F:3'-tRNA processing endoribonuclease activity"/>
    <property type="evidence" value="ECO:0007669"/>
    <property type="project" value="TreeGrafter"/>
</dbReference>
<keyword evidence="4 6" id="KW-0378">Hydrolase</keyword>
<dbReference type="EMBL" id="NPZB01000001">
    <property type="protein sequence ID" value="PNS08756.1"/>
    <property type="molecule type" value="Genomic_DNA"/>
</dbReference>
<dbReference type="OrthoDB" id="9796422at2"/>
<dbReference type="PANTHER" id="PTHR33992:SF1">
    <property type="entry name" value="RIBONUCLEASE P PROTEIN COMPONENT"/>
    <property type="match status" value="1"/>
</dbReference>
<keyword evidence="2 6" id="KW-0540">Nuclease</keyword>
<dbReference type="InterPro" id="IPR014721">
    <property type="entry name" value="Ribsml_uS5_D2-typ_fold_subgr"/>
</dbReference>
<dbReference type="InterPro" id="IPR000100">
    <property type="entry name" value="RNase_P"/>
</dbReference>
<evidence type="ECO:0000256" key="6">
    <source>
        <dbReference type="HAMAP-Rule" id="MF_00227"/>
    </source>
</evidence>
<protein>
    <recommendedName>
        <fullName evidence="6 7">Ribonuclease P protein component</fullName>
        <shortName evidence="6">RNase P protein</shortName>
        <shortName evidence="6">RNaseP protein</shortName>
        <ecNumber evidence="6 7">3.1.26.5</ecNumber>
    </recommendedName>
    <alternativeName>
        <fullName evidence="6">Protein C5</fullName>
    </alternativeName>
</protein>
<dbReference type="GO" id="GO:0000049">
    <property type="term" value="F:tRNA binding"/>
    <property type="evidence" value="ECO:0007669"/>
    <property type="project" value="UniProtKB-UniRule"/>
</dbReference>
<comment type="function">
    <text evidence="6">RNaseP catalyzes the removal of the 5'-leader sequence from pre-tRNA to produce the mature 5'-terminus. It can also cleave other RNA substrates such as 4.5S RNA. The protein component plays an auxiliary but essential role in vivo by binding to the 5'-leader sequence and broadening the substrate specificity of the ribozyme.</text>
</comment>
<keyword evidence="3 6" id="KW-0255">Endonuclease</keyword>
<evidence type="ECO:0000256" key="4">
    <source>
        <dbReference type="ARBA" id="ARBA00022801"/>
    </source>
</evidence>
<organism evidence="9 10">
    <name type="scientific">Solilutibacter silvestris</name>
    <dbReference type="NCBI Taxonomy" id="1645665"/>
    <lineage>
        <taxon>Bacteria</taxon>
        <taxon>Pseudomonadati</taxon>
        <taxon>Pseudomonadota</taxon>
        <taxon>Gammaproteobacteria</taxon>
        <taxon>Lysobacterales</taxon>
        <taxon>Lysobacteraceae</taxon>
        <taxon>Solilutibacter</taxon>
    </lineage>
</organism>
<comment type="catalytic activity">
    <reaction evidence="6">
        <text>Endonucleolytic cleavage of RNA, removing 5'-extranucleotides from tRNA precursor.</text>
        <dbReference type="EC" id="3.1.26.5"/>
    </reaction>
</comment>
<dbReference type="EC" id="3.1.26.5" evidence="6 7"/>
<reference evidence="9 10" key="1">
    <citation type="submission" date="2017-08" db="EMBL/GenBank/DDBJ databases">
        <title>Lysobacter sylvestris genome.</title>
        <authorList>
            <person name="Zhang D.-C."/>
            <person name="Albuquerque L."/>
            <person name="Franca L."/>
            <person name="Froufe H.J.C."/>
            <person name="Barroso C."/>
            <person name="Egas C."/>
            <person name="Da Costa M."/>
            <person name="Margesin R."/>
        </authorList>
    </citation>
    <scope>NUCLEOTIDE SEQUENCE [LARGE SCALE GENOMIC DNA]</scope>
    <source>
        <strain evidence="9 10">AM20-91</strain>
    </source>
</reference>
<dbReference type="GO" id="GO:0030677">
    <property type="term" value="C:ribonuclease P complex"/>
    <property type="evidence" value="ECO:0007669"/>
    <property type="project" value="TreeGrafter"/>
</dbReference>
<proteinExistence type="inferred from homology"/>
<evidence type="ECO:0000256" key="1">
    <source>
        <dbReference type="ARBA" id="ARBA00022694"/>
    </source>
</evidence>
<evidence type="ECO:0000313" key="10">
    <source>
        <dbReference type="Proteomes" id="UP000236220"/>
    </source>
</evidence>
<comment type="subunit">
    <text evidence="6">Consists of a catalytic RNA component (M1 or rnpB) and a protein subunit.</text>
</comment>
<dbReference type="HAMAP" id="MF_00227">
    <property type="entry name" value="RNase_P"/>
    <property type="match status" value="1"/>
</dbReference>
<dbReference type="AlphaFoldDB" id="A0A2K1Q136"/>
<keyword evidence="1 6" id="KW-0819">tRNA processing</keyword>
<evidence type="ECO:0000256" key="5">
    <source>
        <dbReference type="ARBA" id="ARBA00022884"/>
    </source>
</evidence>
<dbReference type="Gene3D" id="3.30.230.10">
    <property type="match status" value="1"/>
</dbReference>
<dbReference type="GO" id="GO:0001682">
    <property type="term" value="P:tRNA 5'-leader removal"/>
    <property type="evidence" value="ECO:0007669"/>
    <property type="project" value="UniProtKB-UniRule"/>
</dbReference>
<feature type="region of interest" description="Disordered" evidence="8">
    <location>
        <begin position="124"/>
        <end position="152"/>
    </location>
</feature>
<evidence type="ECO:0000256" key="7">
    <source>
        <dbReference type="NCBIfam" id="TIGR00188"/>
    </source>
</evidence>
<dbReference type="SUPFAM" id="SSF54211">
    <property type="entry name" value="Ribosomal protein S5 domain 2-like"/>
    <property type="match status" value="1"/>
</dbReference>
<dbReference type="RefSeq" id="WP_103073894.1">
    <property type="nucleotide sequence ID" value="NZ_NPZB01000001.1"/>
</dbReference>
<comment type="similarity">
    <text evidence="6">Belongs to the RnpA family.</text>
</comment>
<dbReference type="PANTHER" id="PTHR33992">
    <property type="entry name" value="RIBONUCLEASE P PROTEIN COMPONENT"/>
    <property type="match status" value="1"/>
</dbReference>
<accession>A0A2K1Q136</accession>
<evidence type="ECO:0000256" key="2">
    <source>
        <dbReference type="ARBA" id="ARBA00022722"/>
    </source>
</evidence>
<keyword evidence="5 6" id="KW-0694">RNA-binding</keyword>
<sequence>MPSPADARQFPKSARVRTRADYTCAFDGARRLHTPLLQLAVKRDATADSGARLGIAVSRKVDGNAVGRNRIKRVWRETFRQQRADLPAGSYVAVAKPAAAQADNPALRAALLELLARAARLPSPAAVGTMPPDTSSPSSSTTDVATDASISG</sequence>
<dbReference type="Pfam" id="PF00825">
    <property type="entry name" value="Ribonuclease_P"/>
    <property type="match status" value="1"/>
</dbReference>
<dbReference type="InterPro" id="IPR020568">
    <property type="entry name" value="Ribosomal_Su5_D2-typ_SF"/>
</dbReference>